<dbReference type="Pfam" id="PF02872">
    <property type="entry name" value="5_nucleotid_C"/>
    <property type="match status" value="1"/>
</dbReference>
<dbReference type="Gene3D" id="3.90.780.10">
    <property type="entry name" value="5'-Nucleotidase, C-terminal domain"/>
    <property type="match status" value="1"/>
</dbReference>
<accession>A0A645C2P9</accession>
<dbReference type="PANTHER" id="PTHR11575">
    <property type="entry name" value="5'-NUCLEOTIDASE-RELATED"/>
    <property type="match status" value="1"/>
</dbReference>
<feature type="domain" description="5'-Nucleotidase C-terminal" evidence="1">
    <location>
        <begin position="135"/>
        <end position="306"/>
    </location>
</feature>
<dbReference type="InterPro" id="IPR029052">
    <property type="entry name" value="Metallo-depent_PP-like"/>
</dbReference>
<evidence type="ECO:0000313" key="2">
    <source>
        <dbReference type="EMBL" id="MPM71922.1"/>
    </source>
</evidence>
<name>A0A645C2P9_9ZZZZ</name>
<protein>
    <submittedName>
        <fullName evidence="2">Trifunctional nucleotide phosphoesterase protein YfkN</fullName>
    </submittedName>
</protein>
<dbReference type="SUPFAM" id="SSF55816">
    <property type="entry name" value="5'-nucleotidase (syn. UDP-sugar hydrolase), C-terminal domain"/>
    <property type="match status" value="1"/>
</dbReference>
<gene>
    <name evidence="2" type="primary">yfkN_20</name>
    <name evidence="2" type="ORF">SDC9_118894</name>
</gene>
<dbReference type="InterPro" id="IPR036907">
    <property type="entry name" value="5'-Nucleotdase_C_sf"/>
</dbReference>
<dbReference type="PANTHER" id="PTHR11575:SF24">
    <property type="entry name" value="5'-NUCLEOTIDASE"/>
    <property type="match status" value="1"/>
</dbReference>
<dbReference type="PRINTS" id="PR01607">
    <property type="entry name" value="APYRASEFAMLY"/>
</dbReference>
<dbReference type="GO" id="GO:0009166">
    <property type="term" value="P:nucleotide catabolic process"/>
    <property type="evidence" value="ECO:0007669"/>
    <property type="project" value="InterPro"/>
</dbReference>
<dbReference type="EMBL" id="VSSQ01024416">
    <property type="protein sequence ID" value="MPM71922.1"/>
    <property type="molecule type" value="Genomic_DNA"/>
</dbReference>
<dbReference type="InterPro" id="IPR006179">
    <property type="entry name" value="5_nucleotidase/apyrase"/>
</dbReference>
<dbReference type="GO" id="GO:0016787">
    <property type="term" value="F:hydrolase activity"/>
    <property type="evidence" value="ECO:0007669"/>
    <property type="project" value="InterPro"/>
</dbReference>
<sequence>MVNILQKEACDVIVAMTHIGVYADRAIAESVEGIHIITGGHTHTLIETPEIITGPNGWKTMVTQSGSMGRYTGIARVAIKNGKLDEEHSTWVARELTTAIPMDKRVSWLIDPFQQKLDEQLGEPIGIMDQDADARKIMVRGQEAPIGNFIADALRWNGQTQIGLMNGGSIRGDKVYPAGEVSYKTLYEMLPYGNTLVRFELTGEQIRNILEVSASALIREGDGYDGNLRTPTGGFIQVAGLKVTYDLSRQPAIINNEGELVKTGNRVVDVLVEHEDGTWTPLNPQAVYTVTTNDWLGTGGDKHYIFKMAGPTAYSLQLGDVESLAQYVRHVGHITLQEEGRITIR</sequence>
<proteinExistence type="predicted"/>
<comment type="caution">
    <text evidence="2">The sequence shown here is derived from an EMBL/GenBank/DDBJ whole genome shotgun (WGS) entry which is preliminary data.</text>
</comment>
<dbReference type="Gene3D" id="3.60.21.10">
    <property type="match status" value="1"/>
</dbReference>
<dbReference type="AlphaFoldDB" id="A0A645C2P9"/>
<dbReference type="SUPFAM" id="SSF56300">
    <property type="entry name" value="Metallo-dependent phosphatases"/>
    <property type="match status" value="1"/>
</dbReference>
<organism evidence="2">
    <name type="scientific">bioreactor metagenome</name>
    <dbReference type="NCBI Taxonomy" id="1076179"/>
    <lineage>
        <taxon>unclassified sequences</taxon>
        <taxon>metagenomes</taxon>
        <taxon>ecological metagenomes</taxon>
    </lineage>
</organism>
<reference evidence="2" key="1">
    <citation type="submission" date="2019-08" db="EMBL/GenBank/DDBJ databases">
        <authorList>
            <person name="Kucharzyk K."/>
            <person name="Murdoch R.W."/>
            <person name="Higgins S."/>
            <person name="Loffler F."/>
        </authorList>
    </citation>
    <scope>NUCLEOTIDE SEQUENCE</scope>
</reference>
<evidence type="ECO:0000259" key="1">
    <source>
        <dbReference type="Pfam" id="PF02872"/>
    </source>
</evidence>
<dbReference type="InterPro" id="IPR008334">
    <property type="entry name" value="5'-Nucleotdase_C"/>
</dbReference>
<dbReference type="GO" id="GO:0030288">
    <property type="term" value="C:outer membrane-bounded periplasmic space"/>
    <property type="evidence" value="ECO:0007669"/>
    <property type="project" value="TreeGrafter"/>
</dbReference>